<dbReference type="AlphaFoldDB" id="A0A2G9NCC7"/>
<gene>
    <name evidence="1" type="ORF">AB205_0084620</name>
</gene>
<organism evidence="1">
    <name type="scientific">Aquarana catesbeiana</name>
    <name type="common">American bullfrog</name>
    <name type="synonym">Rana catesbeiana</name>
    <dbReference type="NCBI Taxonomy" id="8400"/>
    <lineage>
        <taxon>Eukaryota</taxon>
        <taxon>Metazoa</taxon>
        <taxon>Chordata</taxon>
        <taxon>Craniata</taxon>
        <taxon>Vertebrata</taxon>
        <taxon>Euteleostomi</taxon>
        <taxon>Amphibia</taxon>
        <taxon>Batrachia</taxon>
        <taxon>Anura</taxon>
        <taxon>Neobatrachia</taxon>
        <taxon>Ranoidea</taxon>
        <taxon>Ranidae</taxon>
        <taxon>Aquarana</taxon>
    </lineage>
</organism>
<dbReference type="EMBL" id="KV923504">
    <property type="protein sequence ID" value="PIN88332.1"/>
    <property type="molecule type" value="Genomic_DNA"/>
</dbReference>
<name>A0A2G9NCC7_AQUCT</name>
<evidence type="ECO:0000313" key="1">
    <source>
        <dbReference type="EMBL" id="PIN88332.1"/>
    </source>
</evidence>
<protein>
    <submittedName>
        <fullName evidence="1">Uncharacterized protein</fullName>
    </submittedName>
</protein>
<reference evidence="1" key="1">
    <citation type="submission" date="2017-08" db="EMBL/GenBank/DDBJ databases">
        <title>Assembly of the North American Bullfrog Genome.</title>
        <authorList>
            <person name="Warren R.L."/>
            <person name="Vandervalk B.P."/>
            <person name="Kucuk E."/>
            <person name="Birol I."/>
            <person name="Helbing C."/>
            <person name="Pandoh P."/>
            <person name="Behsaz B."/>
            <person name="Mohamadi H."/>
            <person name="Chu J."/>
            <person name="Jackman S."/>
            <person name="Hammond S.A."/>
            <person name="Veldhoen N."/>
            <person name="Kirk H."/>
            <person name="Zhao Y."/>
            <person name="Coope R."/>
            <person name="Pleasance S."/>
            <person name="Moore R."/>
            <person name="Holt R."/>
        </authorList>
    </citation>
    <scope>NUCLEOTIDE SEQUENCE</scope>
    <source>
        <strain evidence="1">Bruno</strain>
        <tissue evidence="1">Liver</tissue>
    </source>
</reference>
<sequence length="78" mass="9042">MMWTCFPSTAPLQLGKSHRWAKCKATVCHSCGLEGNCGVKQEKKLIILHINMESRLDTNILGQHKYNIYFREYLKTKV</sequence>
<proteinExistence type="predicted"/>
<accession>A0A2G9NCC7</accession>